<dbReference type="GO" id="GO:0009102">
    <property type="term" value="P:biotin biosynthetic process"/>
    <property type="evidence" value="ECO:0007669"/>
    <property type="project" value="UniProtKB-UniRule"/>
</dbReference>
<gene>
    <name evidence="9" type="primary">bioD</name>
    <name evidence="10" type="ORF">SAMN05421807_1293</name>
</gene>
<keyword evidence="4 9" id="KW-0547">Nucleotide-binding</keyword>
<keyword evidence="5 9" id="KW-0093">Biotin biosynthesis</keyword>
<dbReference type="GO" id="GO:0005829">
    <property type="term" value="C:cytosol"/>
    <property type="evidence" value="ECO:0007669"/>
    <property type="project" value="TreeGrafter"/>
</dbReference>
<dbReference type="InterPro" id="IPR027417">
    <property type="entry name" value="P-loop_NTPase"/>
</dbReference>
<keyword evidence="7 9" id="KW-0460">Magnesium</keyword>
<evidence type="ECO:0000256" key="2">
    <source>
        <dbReference type="ARBA" id="ARBA00022598"/>
    </source>
</evidence>
<evidence type="ECO:0000256" key="7">
    <source>
        <dbReference type="ARBA" id="ARBA00022842"/>
    </source>
</evidence>
<dbReference type="UniPathway" id="UPA00078">
    <property type="reaction ID" value="UER00161"/>
</dbReference>
<dbReference type="NCBIfam" id="TIGR00347">
    <property type="entry name" value="bioD"/>
    <property type="match status" value="1"/>
</dbReference>
<evidence type="ECO:0000256" key="8">
    <source>
        <dbReference type="ARBA" id="ARBA00047386"/>
    </source>
</evidence>
<organism evidence="10 11">
    <name type="scientific">Virgibacillus chiguensis</name>
    <dbReference type="NCBI Taxonomy" id="411959"/>
    <lineage>
        <taxon>Bacteria</taxon>
        <taxon>Bacillati</taxon>
        <taxon>Bacillota</taxon>
        <taxon>Bacilli</taxon>
        <taxon>Bacillales</taxon>
        <taxon>Bacillaceae</taxon>
        <taxon>Virgibacillus</taxon>
    </lineage>
</organism>
<protein>
    <recommendedName>
        <fullName evidence="9">ATP-dependent dethiobiotin synthetase BioD</fullName>
        <ecNumber evidence="9">6.3.3.3</ecNumber>
    </recommendedName>
    <alternativeName>
        <fullName evidence="9">DTB synthetase</fullName>
        <shortName evidence="9">DTBS</shortName>
    </alternativeName>
    <alternativeName>
        <fullName evidence="9">Dethiobiotin synthase</fullName>
    </alternativeName>
</protein>
<dbReference type="OrthoDB" id="9802097at2"/>
<dbReference type="Proteomes" id="UP000184079">
    <property type="component" value="Unassembled WGS sequence"/>
</dbReference>
<comment type="subunit">
    <text evidence="9">Homodimer.</text>
</comment>
<dbReference type="GO" id="GO:0000287">
    <property type="term" value="F:magnesium ion binding"/>
    <property type="evidence" value="ECO:0007669"/>
    <property type="project" value="UniProtKB-UniRule"/>
</dbReference>
<keyword evidence="11" id="KW-1185">Reference proteome</keyword>
<feature type="binding site" evidence="9">
    <location>
        <position position="16"/>
    </location>
    <ligand>
        <name>Mg(2+)</name>
        <dbReference type="ChEBI" id="CHEBI:18420"/>
    </ligand>
</feature>
<comment type="subcellular location">
    <subcellularLocation>
        <location evidence="9">Cytoplasm</location>
    </subcellularLocation>
</comment>
<dbReference type="PANTHER" id="PTHR43210:SF2">
    <property type="entry name" value="ATP-DEPENDENT DETHIOBIOTIN SYNTHETASE BIOD 2"/>
    <property type="match status" value="1"/>
</dbReference>
<comment type="catalytic activity">
    <reaction evidence="8">
        <text>(7R,8S)-8-amino-7-(carboxyamino)nonanoate + ATP = (4R,5S)-dethiobiotin + ADP + phosphate + H(+)</text>
        <dbReference type="Rhea" id="RHEA:63684"/>
        <dbReference type="ChEBI" id="CHEBI:15378"/>
        <dbReference type="ChEBI" id="CHEBI:30616"/>
        <dbReference type="ChEBI" id="CHEBI:43474"/>
        <dbReference type="ChEBI" id="CHEBI:149470"/>
        <dbReference type="ChEBI" id="CHEBI:149473"/>
        <dbReference type="ChEBI" id="CHEBI:456216"/>
    </reaction>
</comment>
<accession>A0A1M5XKI5</accession>
<dbReference type="PANTHER" id="PTHR43210">
    <property type="entry name" value="DETHIOBIOTIN SYNTHETASE"/>
    <property type="match status" value="1"/>
</dbReference>
<dbReference type="InterPro" id="IPR004472">
    <property type="entry name" value="DTB_synth_BioD"/>
</dbReference>
<feature type="binding site" evidence="9">
    <location>
        <begin position="112"/>
        <end position="115"/>
    </location>
    <ligand>
        <name>ATP</name>
        <dbReference type="ChEBI" id="CHEBI:30616"/>
    </ligand>
</feature>
<keyword evidence="6 9" id="KW-0067">ATP-binding</keyword>
<evidence type="ECO:0000256" key="4">
    <source>
        <dbReference type="ARBA" id="ARBA00022741"/>
    </source>
</evidence>
<feature type="binding site" evidence="9">
    <location>
        <begin position="12"/>
        <end position="17"/>
    </location>
    <ligand>
        <name>ATP</name>
        <dbReference type="ChEBI" id="CHEBI:30616"/>
    </ligand>
</feature>
<evidence type="ECO:0000313" key="11">
    <source>
        <dbReference type="Proteomes" id="UP000184079"/>
    </source>
</evidence>
<dbReference type="RefSeq" id="WP_073013310.1">
    <property type="nucleotide sequence ID" value="NZ_FQXD01000029.1"/>
</dbReference>
<sequence>MKGIFITGTDTDVGKTVIASGIAATLKEKKLDVGVFKPLLSGISRNHANSDTSLLKHMSQTSLTHAEITPYEFSQPLAPSVAAQLEDKEICMQAVLDHWEKIKDRHDFFIVEGAGGISVPLGKDFLVSDLAIALKLPILIVARPNLGTVNHTYLTVYYAKQVGIPIVGIVINGKSNQPNIDEITNPKLMEDMCGVPVLGVTPKLKKITERGVQHMVDTSLDIEVLLRRLTEISPV</sequence>
<dbReference type="EC" id="6.3.3.3" evidence="9"/>
<feature type="binding site" evidence="9">
    <location>
        <position position="41"/>
    </location>
    <ligand>
        <name>substrate</name>
    </ligand>
</feature>
<dbReference type="CDD" id="cd03109">
    <property type="entry name" value="DTBS"/>
    <property type="match status" value="1"/>
</dbReference>
<feature type="active site" evidence="9">
    <location>
        <position position="37"/>
    </location>
</feature>
<comment type="cofactor">
    <cofactor evidence="9">
        <name>Mg(2+)</name>
        <dbReference type="ChEBI" id="CHEBI:18420"/>
    </cofactor>
</comment>
<evidence type="ECO:0000256" key="3">
    <source>
        <dbReference type="ARBA" id="ARBA00022723"/>
    </source>
</evidence>
<comment type="function">
    <text evidence="9">Catalyzes a mechanistically unusual reaction, the ATP-dependent insertion of CO2 between the N7 and N8 nitrogen atoms of 7,8-diaminopelargonic acid (DAPA, also called 7,8-diammoniononanoate) to form a ureido ring.</text>
</comment>
<dbReference type="SUPFAM" id="SSF52540">
    <property type="entry name" value="P-loop containing nucleoside triphosphate hydrolases"/>
    <property type="match status" value="1"/>
</dbReference>
<keyword evidence="1 9" id="KW-0963">Cytoplasm</keyword>
<dbReference type="Gene3D" id="3.40.50.300">
    <property type="entry name" value="P-loop containing nucleotide triphosphate hydrolases"/>
    <property type="match status" value="1"/>
</dbReference>
<comment type="catalytic activity">
    <reaction evidence="9">
        <text>(7R,8S)-7,8-diammoniononanoate + CO2 + ATP = (4R,5S)-dethiobiotin + ADP + phosphate + 3 H(+)</text>
        <dbReference type="Rhea" id="RHEA:15805"/>
        <dbReference type="ChEBI" id="CHEBI:15378"/>
        <dbReference type="ChEBI" id="CHEBI:16526"/>
        <dbReference type="ChEBI" id="CHEBI:30616"/>
        <dbReference type="ChEBI" id="CHEBI:43474"/>
        <dbReference type="ChEBI" id="CHEBI:149469"/>
        <dbReference type="ChEBI" id="CHEBI:149473"/>
        <dbReference type="ChEBI" id="CHEBI:456216"/>
        <dbReference type="EC" id="6.3.3.3"/>
    </reaction>
</comment>
<comment type="caution">
    <text evidence="9">Lacks conserved residue(s) required for the propagation of feature annotation.</text>
</comment>
<dbReference type="GO" id="GO:0005524">
    <property type="term" value="F:ATP binding"/>
    <property type="evidence" value="ECO:0007669"/>
    <property type="project" value="UniProtKB-UniRule"/>
</dbReference>
<dbReference type="PIRSF" id="PIRSF006755">
    <property type="entry name" value="DTB_synth"/>
    <property type="match status" value="1"/>
</dbReference>
<dbReference type="EMBL" id="FQXD01000029">
    <property type="protein sequence ID" value="SHI00249.1"/>
    <property type="molecule type" value="Genomic_DNA"/>
</dbReference>
<dbReference type="HAMAP" id="MF_00336">
    <property type="entry name" value="BioD"/>
    <property type="match status" value="1"/>
</dbReference>
<keyword evidence="2 9" id="KW-0436">Ligase</keyword>
<evidence type="ECO:0000256" key="9">
    <source>
        <dbReference type="HAMAP-Rule" id="MF_00336"/>
    </source>
</evidence>
<name>A0A1M5XKI5_9BACI</name>
<comment type="similarity">
    <text evidence="9">Belongs to the dethiobiotin synthetase family.</text>
</comment>
<dbReference type="AlphaFoldDB" id="A0A1M5XKI5"/>
<comment type="pathway">
    <text evidence="9">Cofactor biosynthesis; biotin biosynthesis; biotin from 7,8-diaminononanoate: step 1/2.</text>
</comment>
<dbReference type="Pfam" id="PF13500">
    <property type="entry name" value="AAA_26"/>
    <property type="match status" value="1"/>
</dbReference>
<evidence type="ECO:0000313" key="10">
    <source>
        <dbReference type="EMBL" id="SHI00249.1"/>
    </source>
</evidence>
<feature type="binding site" evidence="9">
    <location>
        <begin position="202"/>
        <end position="204"/>
    </location>
    <ligand>
        <name>ATP</name>
        <dbReference type="ChEBI" id="CHEBI:30616"/>
    </ligand>
</feature>
<keyword evidence="3 9" id="KW-0479">Metal-binding</keyword>
<feature type="binding site" evidence="9">
    <location>
        <position position="51"/>
    </location>
    <ligand>
        <name>Mg(2+)</name>
        <dbReference type="ChEBI" id="CHEBI:18420"/>
    </ligand>
</feature>
<dbReference type="GO" id="GO:0004141">
    <property type="term" value="F:dethiobiotin synthase activity"/>
    <property type="evidence" value="ECO:0007669"/>
    <property type="project" value="UniProtKB-UniRule"/>
</dbReference>
<feature type="binding site" evidence="9">
    <location>
        <position position="51"/>
    </location>
    <ligand>
        <name>ATP</name>
        <dbReference type="ChEBI" id="CHEBI:30616"/>
    </ligand>
</feature>
<feature type="binding site" evidence="9">
    <location>
        <position position="112"/>
    </location>
    <ligand>
        <name>Mg(2+)</name>
        <dbReference type="ChEBI" id="CHEBI:18420"/>
    </ligand>
</feature>
<evidence type="ECO:0000256" key="1">
    <source>
        <dbReference type="ARBA" id="ARBA00022490"/>
    </source>
</evidence>
<evidence type="ECO:0000256" key="5">
    <source>
        <dbReference type="ARBA" id="ARBA00022756"/>
    </source>
</evidence>
<evidence type="ECO:0000256" key="6">
    <source>
        <dbReference type="ARBA" id="ARBA00022840"/>
    </source>
</evidence>
<proteinExistence type="inferred from homology"/>
<reference evidence="11" key="1">
    <citation type="submission" date="2016-11" db="EMBL/GenBank/DDBJ databases">
        <authorList>
            <person name="Varghese N."/>
            <person name="Submissions S."/>
        </authorList>
    </citation>
    <scope>NUCLEOTIDE SEQUENCE [LARGE SCALE GENOMIC DNA]</scope>
    <source>
        <strain evidence="11">CGMCC 1.6496</strain>
    </source>
</reference>